<feature type="domain" description="Transferrin-like" evidence="1">
    <location>
        <begin position="40"/>
        <end position="82"/>
    </location>
</feature>
<name>A0A075HV42_9EURY</name>
<evidence type="ECO:0000259" key="1">
    <source>
        <dbReference type="Pfam" id="PF00405"/>
    </source>
</evidence>
<dbReference type="SUPFAM" id="SSF53850">
    <property type="entry name" value="Periplasmic binding protein-like II"/>
    <property type="match status" value="1"/>
</dbReference>
<evidence type="ECO:0000313" key="2">
    <source>
        <dbReference type="EMBL" id="AIF18292.1"/>
    </source>
</evidence>
<dbReference type="EMBL" id="KF901106">
    <property type="protein sequence ID" value="AIF18292.1"/>
    <property type="molecule type" value="Genomic_DNA"/>
</dbReference>
<dbReference type="Gene3D" id="3.40.190.10">
    <property type="entry name" value="Periplasmic binding protein-like II"/>
    <property type="match status" value="1"/>
</dbReference>
<accession>A0A075HV42</accession>
<reference evidence="2" key="1">
    <citation type="journal article" date="2014" name="Genome Biol. Evol.">
        <title>Pangenome evidence for extensive interdomain horizontal transfer affecting lineage core and shell genes in uncultured planktonic thaumarchaeota and euryarchaeota.</title>
        <authorList>
            <person name="Deschamps P."/>
            <person name="Zivanovic Y."/>
            <person name="Moreira D."/>
            <person name="Rodriguez-Valera F."/>
            <person name="Lopez-Garcia P."/>
        </authorList>
    </citation>
    <scope>NUCLEOTIDE SEQUENCE</scope>
</reference>
<proteinExistence type="predicted"/>
<protein>
    <recommendedName>
        <fullName evidence="1">Transferrin-like domain-containing protein</fullName>
    </recommendedName>
</protein>
<organism evidence="2">
    <name type="scientific">uncultured marine group II/III euryarchaeote KM3_82_C12</name>
    <dbReference type="NCBI Taxonomy" id="1456518"/>
    <lineage>
        <taxon>Archaea</taxon>
        <taxon>Methanobacteriati</taxon>
        <taxon>Methanobacteriota</taxon>
        <taxon>environmental samples</taxon>
    </lineage>
</organism>
<sequence>MGYLIGNGYAEVVGDSNDIDSLRNTIYNFFNDDASIPDSGTPYYGYSGAVKCLSDGTGDVAFAKDSTVDSYCGNDVEEDNEEWCLERDQYVALPTFGKAPSHPVMYNPELLDVQTRTAILNALMSLNFESYVENYTTMGQSFTGCYDISVHVIDEESPRNKCGSEILSNVLNTPGIVRATSQQHLGSYSELIRNIPGISSYYDDKFDIT</sequence>
<dbReference type="Pfam" id="PF00405">
    <property type="entry name" value="Transferrin"/>
    <property type="match status" value="1"/>
</dbReference>
<dbReference type="AlphaFoldDB" id="A0A075HV42"/>
<dbReference type="InterPro" id="IPR001156">
    <property type="entry name" value="Transferrin-like_dom"/>
</dbReference>